<gene>
    <name evidence="1" type="ORF">UK23_38850</name>
</gene>
<dbReference type="EMBL" id="JYJG01000372">
    <property type="protein sequence ID" value="KJK42084.1"/>
    <property type="molecule type" value="Genomic_DNA"/>
</dbReference>
<protein>
    <submittedName>
        <fullName evidence="1">Uncharacterized protein</fullName>
    </submittedName>
</protein>
<accession>A0A0F0GEU4</accession>
<keyword evidence="2" id="KW-1185">Reference proteome</keyword>
<evidence type="ECO:0000313" key="1">
    <source>
        <dbReference type="EMBL" id="KJK42084.1"/>
    </source>
</evidence>
<name>A0A0F0GEU4_LENAE</name>
<proteinExistence type="predicted"/>
<organism evidence="1 2">
    <name type="scientific">Lentzea aerocolonigenes</name>
    <name type="common">Lechevalieria aerocolonigenes</name>
    <name type="synonym">Saccharothrix aerocolonigenes</name>
    <dbReference type="NCBI Taxonomy" id="68170"/>
    <lineage>
        <taxon>Bacteria</taxon>
        <taxon>Bacillati</taxon>
        <taxon>Actinomycetota</taxon>
        <taxon>Actinomycetes</taxon>
        <taxon>Pseudonocardiales</taxon>
        <taxon>Pseudonocardiaceae</taxon>
        <taxon>Lentzea</taxon>
    </lineage>
</organism>
<dbReference type="STRING" id="68170.GCA_000974445_09242"/>
<sequence length="101" mass="10437">MAVAKYNTEAMEQCRTTVSSQAGQFGAIGDGFSNQYGNPDIFGKLGASGAVAGAVTAMDQAGTQEFEAAEKVLRKVETALDAIQTNVTDTDDAAKNSLKAV</sequence>
<evidence type="ECO:0000313" key="2">
    <source>
        <dbReference type="Proteomes" id="UP000033393"/>
    </source>
</evidence>
<dbReference type="AlphaFoldDB" id="A0A0F0GEU4"/>
<dbReference type="PATRIC" id="fig|68170.10.peg.471"/>
<comment type="caution">
    <text evidence="1">The sequence shown here is derived from an EMBL/GenBank/DDBJ whole genome shotgun (WGS) entry which is preliminary data.</text>
</comment>
<dbReference type="Proteomes" id="UP000033393">
    <property type="component" value="Unassembled WGS sequence"/>
</dbReference>
<reference evidence="1 2" key="1">
    <citation type="submission" date="2015-02" db="EMBL/GenBank/DDBJ databases">
        <authorList>
            <person name="Ju K.-S."/>
            <person name="Doroghazi J.R."/>
            <person name="Metcalf W."/>
        </authorList>
    </citation>
    <scope>NUCLEOTIDE SEQUENCE [LARGE SCALE GENOMIC DNA]</scope>
    <source>
        <strain evidence="1 2">NRRL B-16140</strain>
    </source>
</reference>